<protein>
    <submittedName>
        <fullName evidence="1">Uncharacterized protein</fullName>
    </submittedName>
</protein>
<evidence type="ECO:0000313" key="1">
    <source>
        <dbReference type="EMBL" id="KAK9763184.1"/>
    </source>
</evidence>
<dbReference type="EMBL" id="JASJQH010000712">
    <property type="protein sequence ID" value="KAK9763184.1"/>
    <property type="molecule type" value="Genomic_DNA"/>
</dbReference>
<evidence type="ECO:0000313" key="2">
    <source>
        <dbReference type="Proteomes" id="UP001479436"/>
    </source>
</evidence>
<keyword evidence="2" id="KW-1185">Reference proteome</keyword>
<reference evidence="1 2" key="1">
    <citation type="submission" date="2023-04" db="EMBL/GenBank/DDBJ databases">
        <title>Genome of Basidiobolus ranarum AG-B5.</title>
        <authorList>
            <person name="Stajich J.E."/>
            <person name="Carter-House D."/>
            <person name="Gryganskyi A."/>
        </authorList>
    </citation>
    <scope>NUCLEOTIDE SEQUENCE [LARGE SCALE GENOMIC DNA]</scope>
    <source>
        <strain evidence="1 2">AG-B5</strain>
    </source>
</reference>
<sequence length="123" mass="13929">MYSADTPIYKDLSLLEISQLITIMRSLTRIPLRPQRLAFAPRLFSTTALRSFDIPSMPPMEASNAVKIRPIRKIIAPEATSEVVNTQNFTTMDRAFIALLGKHDLNPELATSNFKIWNTIPKK</sequence>
<proteinExistence type="predicted"/>
<comment type="caution">
    <text evidence="1">The sequence shown here is derived from an EMBL/GenBank/DDBJ whole genome shotgun (WGS) entry which is preliminary data.</text>
</comment>
<organism evidence="1 2">
    <name type="scientific">Basidiobolus ranarum</name>
    <dbReference type="NCBI Taxonomy" id="34480"/>
    <lineage>
        <taxon>Eukaryota</taxon>
        <taxon>Fungi</taxon>
        <taxon>Fungi incertae sedis</taxon>
        <taxon>Zoopagomycota</taxon>
        <taxon>Entomophthoromycotina</taxon>
        <taxon>Basidiobolomycetes</taxon>
        <taxon>Basidiobolales</taxon>
        <taxon>Basidiobolaceae</taxon>
        <taxon>Basidiobolus</taxon>
    </lineage>
</organism>
<dbReference type="Proteomes" id="UP001479436">
    <property type="component" value="Unassembled WGS sequence"/>
</dbReference>
<gene>
    <name evidence="1" type="ORF">K7432_010378</name>
</gene>
<accession>A0ABR2WNV7</accession>
<name>A0ABR2WNV7_9FUNG</name>